<keyword evidence="3" id="KW-0472">Membrane</keyword>
<evidence type="ECO:0000313" key="7">
    <source>
        <dbReference type="EMBL" id="MDR6242914.1"/>
    </source>
</evidence>
<name>A0ABU1IUR2_9BACL</name>
<dbReference type="Gene3D" id="3.40.190.10">
    <property type="entry name" value="Periplasmic binding protein-like II"/>
    <property type="match status" value="2"/>
</dbReference>
<evidence type="ECO:0000256" key="1">
    <source>
        <dbReference type="ARBA" id="ARBA00022475"/>
    </source>
</evidence>
<keyword evidence="5" id="KW-0449">Lipoprotein</keyword>
<evidence type="ECO:0000313" key="8">
    <source>
        <dbReference type="Proteomes" id="UP001185028"/>
    </source>
</evidence>
<evidence type="ECO:0000256" key="4">
    <source>
        <dbReference type="ARBA" id="ARBA00023139"/>
    </source>
</evidence>
<dbReference type="SUPFAM" id="SSF53850">
    <property type="entry name" value="Periplasmic binding protein-like II"/>
    <property type="match status" value="1"/>
</dbReference>
<gene>
    <name evidence="7" type="ORF">JOC58_000798</name>
</gene>
<protein>
    <submittedName>
        <fullName evidence="7">Aldouronate transport system substrate-binding protein</fullName>
    </submittedName>
</protein>
<reference evidence="7 8" key="1">
    <citation type="submission" date="2023-07" db="EMBL/GenBank/DDBJ databases">
        <title>Genomic Encyclopedia of Type Strains, Phase IV (KMG-IV): sequencing the most valuable type-strain genomes for metagenomic binning, comparative biology and taxonomic classification.</title>
        <authorList>
            <person name="Goeker M."/>
        </authorList>
    </citation>
    <scope>NUCLEOTIDE SEQUENCE [LARGE SCALE GENOMIC DNA]</scope>
    <source>
        <strain evidence="7 8">DSM 22170</strain>
    </source>
</reference>
<dbReference type="Proteomes" id="UP001185028">
    <property type="component" value="Unassembled WGS sequence"/>
</dbReference>
<feature type="signal peptide" evidence="6">
    <location>
        <begin position="1"/>
        <end position="29"/>
    </location>
</feature>
<feature type="chain" id="PRO_5045174810" evidence="6">
    <location>
        <begin position="30"/>
        <end position="538"/>
    </location>
</feature>
<organism evidence="7 8">
    <name type="scientific">Paenibacillus hunanensis</name>
    <dbReference type="NCBI Taxonomy" id="539262"/>
    <lineage>
        <taxon>Bacteria</taxon>
        <taxon>Bacillati</taxon>
        <taxon>Bacillota</taxon>
        <taxon>Bacilli</taxon>
        <taxon>Bacillales</taxon>
        <taxon>Paenibacillaceae</taxon>
        <taxon>Paenibacillus</taxon>
    </lineage>
</organism>
<dbReference type="PROSITE" id="PS51257">
    <property type="entry name" value="PROKAR_LIPOPROTEIN"/>
    <property type="match status" value="1"/>
</dbReference>
<dbReference type="InterPro" id="IPR006059">
    <property type="entry name" value="SBP"/>
</dbReference>
<evidence type="ECO:0000256" key="6">
    <source>
        <dbReference type="SAM" id="SignalP"/>
    </source>
</evidence>
<dbReference type="PANTHER" id="PTHR43649:SF33">
    <property type="entry name" value="POLYGALACTURONAN_RHAMNOGALACTURONAN-BINDING PROTEIN YTCQ"/>
    <property type="match status" value="1"/>
</dbReference>
<sequence>MKLVSGKTWFKSWSGMMLATVLAGTTVLAGCSSSSSEAGATTADGKSVLKVEVFDRGNSPAGSTISDNYMTKLVNERFGEPNKIDVQYVPIPRSEELQKLNVLMASGGDVPDIVFTYDQGTFNRYAQQGGLTDLTDLLNQYGPNLKKFLGEDTLSYGQIEGKQFAIPGKRSVLGKYASYIRQDWLDALKMPVPQTTDELYNTLKAFKEKDPGKVGNGLIPFGMTIAPAQYEPLLWSFVQQPLTDEQKYTLTQKLGSSDYPTLLPGFKDGLKFMNKLYNEGLISRDFGLDEDKKQLWQDVQNGKVGFYTEDAGELYFTYNGTYKNLQANVKNAKLTPADVFTNNEGKHAKPEYASNGLYIMIPKSSSKAVEAIKYLDWMASGKNLFDMQNGVEGENYTLKNGVPVAKEDASTEAQNRLYNYGDMAIIANGKVAGTEEQNNDAYIMQVPEEYQADMRKSVEISNTDTIAPVNFNKPIEAEAKYGSALQDKYSQLIVKATMAPTAQFNATYDALLKDYMSSGGQAILDERTKVFQEGGASK</sequence>
<dbReference type="Pfam" id="PF01547">
    <property type="entry name" value="SBP_bac_1"/>
    <property type="match status" value="1"/>
</dbReference>
<proteinExistence type="predicted"/>
<evidence type="ECO:0000256" key="5">
    <source>
        <dbReference type="ARBA" id="ARBA00023288"/>
    </source>
</evidence>
<evidence type="ECO:0000256" key="3">
    <source>
        <dbReference type="ARBA" id="ARBA00023136"/>
    </source>
</evidence>
<dbReference type="RefSeq" id="WP_188774383.1">
    <property type="nucleotide sequence ID" value="NZ_BMMB01000002.1"/>
</dbReference>
<keyword evidence="4" id="KW-0564">Palmitate</keyword>
<keyword evidence="1" id="KW-1003">Cell membrane</keyword>
<dbReference type="PANTHER" id="PTHR43649">
    <property type="entry name" value="ARABINOSE-BINDING PROTEIN-RELATED"/>
    <property type="match status" value="1"/>
</dbReference>
<accession>A0ABU1IUR2</accession>
<evidence type="ECO:0000256" key="2">
    <source>
        <dbReference type="ARBA" id="ARBA00022729"/>
    </source>
</evidence>
<dbReference type="EMBL" id="JAVDQH010000002">
    <property type="protein sequence ID" value="MDR6242914.1"/>
    <property type="molecule type" value="Genomic_DNA"/>
</dbReference>
<keyword evidence="2 6" id="KW-0732">Signal</keyword>
<comment type="caution">
    <text evidence="7">The sequence shown here is derived from an EMBL/GenBank/DDBJ whole genome shotgun (WGS) entry which is preliminary data.</text>
</comment>
<keyword evidence="8" id="KW-1185">Reference proteome</keyword>
<dbReference type="InterPro" id="IPR050490">
    <property type="entry name" value="Bact_solute-bd_prot1"/>
</dbReference>